<dbReference type="AlphaFoldDB" id="A0A0S3ALD6"/>
<evidence type="ECO:0000313" key="6">
    <source>
        <dbReference type="Proteomes" id="UP000181998"/>
    </source>
</evidence>
<evidence type="ECO:0000313" key="4">
    <source>
        <dbReference type="EMBL" id="SEQ61014.1"/>
    </source>
</evidence>
<name>A0A0S3ALD6_9PROT</name>
<dbReference type="EMBL" id="OCMU01000001">
    <property type="protein sequence ID" value="SOD19584.1"/>
    <property type="molecule type" value="Genomic_DNA"/>
</dbReference>
<dbReference type="RefSeq" id="WP_062559600.1">
    <property type="nucleotide sequence ID" value="NZ_CP013341.1"/>
</dbReference>
<dbReference type="EMBL" id="FOFX01000106">
    <property type="protein sequence ID" value="SEQ61014.1"/>
    <property type="molecule type" value="Genomic_DNA"/>
</dbReference>
<reference evidence="5 8" key="3">
    <citation type="submission" date="2017-09" db="EMBL/GenBank/DDBJ databases">
        <authorList>
            <person name="Ehlers B."/>
            <person name="Leendertz F.H."/>
        </authorList>
    </citation>
    <scope>NUCLEOTIDE SEQUENCE [LARGE SCALE GENOMIC DNA]</scope>
    <source>
        <strain evidence="5 8">Nm42</strain>
    </source>
</reference>
<feature type="coiled-coil region" evidence="1">
    <location>
        <begin position="55"/>
        <end position="82"/>
    </location>
</feature>
<keyword evidence="2" id="KW-1133">Transmembrane helix</keyword>
<keyword evidence="1" id="KW-0175">Coiled coil</keyword>
<evidence type="ECO:0000313" key="3">
    <source>
        <dbReference type="EMBL" id="SDU35141.1"/>
    </source>
</evidence>
<feature type="transmembrane region" description="Helical" evidence="2">
    <location>
        <begin position="7"/>
        <end position="23"/>
    </location>
</feature>
<dbReference type="Proteomes" id="UP000181998">
    <property type="component" value="Unassembled WGS sequence"/>
</dbReference>
<keyword evidence="2" id="KW-0472">Membrane</keyword>
<organism evidence="4 6">
    <name type="scientific">Nitrosomonas ureae</name>
    <dbReference type="NCBI Taxonomy" id="44577"/>
    <lineage>
        <taxon>Bacteria</taxon>
        <taxon>Pseudomonadati</taxon>
        <taxon>Pseudomonadota</taxon>
        <taxon>Betaproteobacteria</taxon>
        <taxon>Nitrosomonadales</taxon>
        <taxon>Nitrosomonadaceae</taxon>
        <taxon>Nitrosomonas</taxon>
    </lineage>
</organism>
<dbReference type="EMBL" id="FNLN01000064">
    <property type="protein sequence ID" value="SDU35141.1"/>
    <property type="molecule type" value="Genomic_DNA"/>
</dbReference>
<keyword evidence="2" id="KW-0812">Transmembrane</keyword>
<evidence type="ECO:0000256" key="1">
    <source>
        <dbReference type="SAM" id="Coils"/>
    </source>
</evidence>
<feature type="transmembrane region" description="Helical" evidence="2">
    <location>
        <begin position="35"/>
        <end position="52"/>
    </location>
</feature>
<accession>A0A0S3ALD6</accession>
<evidence type="ECO:0000313" key="5">
    <source>
        <dbReference type="EMBL" id="SOD19584.1"/>
    </source>
</evidence>
<reference evidence="6 7" key="2">
    <citation type="submission" date="2016-10" db="EMBL/GenBank/DDBJ databases">
        <authorList>
            <person name="Varghese N."/>
            <person name="Submissions S."/>
        </authorList>
    </citation>
    <scope>NUCLEOTIDE SEQUENCE [LARGE SCALE GENOMIC DNA]</scope>
    <source>
        <strain evidence="7">Nm10</strain>
        <strain evidence="6">Nm9</strain>
    </source>
</reference>
<proteinExistence type="predicted"/>
<sequence>MKINKNHLRSFWGVFGLVITFFVEDIKLLLHDPTYLIFVLYCVVVFTIYSFGKWLELSKEELDQEEMQLKNEYKLIKEINNLIPEDLSSFI</sequence>
<keyword evidence="7" id="KW-1185">Reference proteome</keyword>
<evidence type="ECO:0000256" key="2">
    <source>
        <dbReference type="SAM" id="Phobius"/>
    </source>
</evidence>
<reference evidence="4" key="1">
    <citation type="submission" date="2016-10" db="EMBL/GenBank/DDBJ databases">
        <authorList>
            <person name="de Groot N.N."/>
        </authorList>
    </citation>
    <scope>NUCLEOTIDE SEQUENCE [LARGE SCALE GENOMIC DNA]</scope>
    <source>
        <strain evidence="3">Nm10</strain>
        <strain evidence="4">Nm9</strain>
    </source>
</reference>
<evidence type="ECO:0000313" key="8">
    <source>
        <dbReference type="Proteomes" id="UP000219335"/>
    </source>
</evidence>
<dbReference type="Proteomes" id="UP000182882">
    <property type="component" value="Unassembled WGS sequence"/>
</dbReference>
<protein>
    <submittedName>
        <fullName evidence="4">Uncharacterized protein</fullName>
    </submittedName>
</protein>
<gene>
    <name evidence="3" type="ORF">SAMN05216406_1649</name>
    <name evidence="4" type="ORF">SAMN05421510_11066</name>
    <name evidence="5" type="ORF">SAMN06297164_2594</name>
</gene>
<evidence type="ECO:0000313" key="7">
    <source>
        <dbReference type="Proteomes" id="UP000182882"/>
    </source>
</evidence>
<dbReference type="KEGG" id="nur:ATY38_12535"/>
<dbReference type="Proteomes" id="UP000219335">
    <property type="component" value="Unassembled WGS sequence"/>
</dbReference>